<dbReference type="Gene3D" id="3.60.21.10">
    <property type="match status" value="1"/>
</dbReference>
<keyword evidence="12" id="KW-1185">Reference proteome</keyword>
<dbReference type="GO" id="GO:0004519">
    <property type="term" value="F:endonuclease activity"/>
    <property type="evidence" value="ECO:0007669"/>
    <property type="project" value="UniProtKB-UniRule"/>
</dbReference>
<keyword evidence="8 9" id="KW-0464">Manganese</keyword>
<dbReference type="InterPro" id="IPR041796">
    <property type="entry name" value="Mre11_N"/>
</dbReference>
<name>A0A6A9QLZ7_SULME</name>
<organism evidence="11 12">
    <name type="scientific">Sulfuracidifex metallicus DSM 6482 = JCM 9184</name>
    <dbReference type="NCBI Taxonomy" id="523847"/>
    <lineage>
        <taxon>Archaea</taxon>
        <taxon>Thermoproteota</taxon>
        <taxon>Thermoprotei</taxon>
        <taxon>Sulfolobales</taxon>
        <taxon>Sulfolobaceae</taxon>
        <taxon>Sulfuracidifex</taxon>
    </lineage>
</organism>
<comment type="similarity">
    <text evidence="9">Belongs to the MRE11/RAD32 family.</text>
</comment>
<keyword evidence="7 9" id="KW-0234">DNA repair</keyword>
<evidence type="ECO:0000256" key="7">
    <source>
        <dbReference type="ARBA" id="ARBA00023204"/>
    </source>
</evidence>
<evidence type="ECO:0000256" key="5">
    <source>
        <dbReference type="ARBA" id="ARBA00022801"/>
    </source>
</evidence>
<evidence type="ECO:0000256" key="8">
    <source>
        <dbReference type="ARBA" id="ARBA00023211"/>
    </source>
</evidence>
<dbReference type="GO" id="GO:0030145">
    <property type="term" value="F:manganese ion binding"/>
    <property type="evidence" value="ECO:0007669"/>
    <property type="project" value="UniProtKB-UniRule"/>
</dbReference>
<dbReference type="InterPro" id="IPR053459">
    <property type="entry name" value="DSB_Repair_Mre11/Rad50"/>
</dbReference>
<feature type="binding site" evidence="9">
    <location>
        <position position="190"/>
    </location>
    <ligand>
        <name>Mn(2+)</name>
        <dbReference type="ChEBI" id="CHEBI:29035"/>
        <label>1</label>
    </ligand>
</feature>
<dbReference type="PANTHER" id="PTHR30337">
    <property type="entry name" value="COMPONENT OF ATP-DEPENDENT DSDNA EXONUCLEASE"/>
    <property type="match status" value="1"/>
</dbReference>
<dbReference type="InterPro" id="IPR029052">
    <property type="entry name" value="Metallo-depent_PP-like"/>
</dbReference>
<dbReference type="GO" id="GO:0008408">
    <property type="term" value="F:3'-5' exonuclease activity"/>
    <property type="evidence" value="ECO:0007669"/>
    <property type="project" value="UniProtKB-UniRule"/>
</dbReference>
<feature type="active site" description="Proton donor" evidence="9">
    <location>
        <position position="85"/>
    </location>
</feature>
<dbReference type="AlphaFoldDB" id="A0A6A9QLZ7"/>
<feature type="binding site" evidence="9">
    <location>
        <position position="49"/>
    </location>
    <ligand>
        <name>Mn(2+)</name>
        <dbReference type="ChEBI" id="CHEBI:29035"/>
        <label>2</label>
    </ligand>
</feature>
<dbReference type="Pfam" id="PF00149">
    <property type="entry name" value="Metallophos"/>
    <property type="match status" value="1"/>
</dbReference>
<dbReference type="GO" id="GO:0006302">
    <property type="term" value="P:double-strand break repair"/>
    <property type="evidence" value="ECO:0007669"/>
    <property type="project" value="UniProtKB-UniRule"/>
</dbReference>
<dbReference type="GO" id="GO:0000403">
    <property type="term" value="F:Y-form DNA binding"/>
    <property type="evidence" value="ECO:0007669"/>
    <property type="project" value="UniProtKB-UniRule"/>
</dbReference>
<evidence type="ECO:0000256" key="4">
    <source>
        <dbReference type="ARBA" id="ARBA00022763"/>
    </source>
</evidence>
<keyword evidence="2 9" id="KW-0479">Metal-binding</keyword>
<feature type="binding site" evidence="9">
    <location>
        <position position="84"/>
    </location>
    <ligand>
        <name>Mn(2+)</name>
        <dbReference type="ChEBI" id="CHEBI:29035"/>
        <label>2</label>
    </ligand>
</feature>
<dbReference type="InterPro" id="IPR050535">
    <property type="entry name" value="DNA_Repair-Maintenance_Comp"/>
</dbReference>
<feature type="domain" description="Calcineurin-like phosphoesterase" evidence="10">
    <location>
        <begin position="1"/>
        <end position="191"/>
    </location>
</feature>
<keyword evidence="4 9" id="KW-0227">DNA damage</keyword>
<dbReference type="CDD" id="cd00840">
    <property type="entry name" value="MPP_Mre11_N"/>
    <property type="match status" value="1"/>
</dbReference>
<keyword evidence="6 9" id="KW-0269">Exonuclease</keyword>
<evidence type="ECO:0000256" key="1">
    <source>
        <dbReference type="ARBA" id="ARBA00022722"/>
    </source>
</evidence>
<dbReference type="HAMAP" id="MF_02044">
    <property type="entry name" value="Mre11"/>
    <property type="match status" value="1"/>
</dbReference>
<evidence type="ECO:0000256" key="2">
    <source>
        <dbReference type="ARBA" id="ARBA00022723"/>
    </source>
</evidence>
<comment type="activity regulation">
    <text evidence="9">Nuclease activity is regulated by Rad50.</text>
</comment>
<evidence type="ECO:0000313" key="11">
    <source>
        <dbReference type="EMBL" id="MUN29330.1"/>
    </source>
</evidence>
<accession>A0A6A9QLZ7</accession>
<evidence type="ECO:0000256" key="3">
    <source>
        <dbReference type="ARBA" id="ARBA00022759"/>
    </source>
</evidence>
<dbReference type="Proteomes" id="UP000470772">
    <property type="component" value="Unassembled WGS sequence"/>
</dbReference>
<feature type="binding site" evidence="9">
    <location>
        <position position="157"/>
    </location>
    <ligand>
        <name>Mn(2+)</name>
        <dbReference type="ChEBI" id="CHEBI:29035"/>
        <label>2</label>
    </ligand>
</feature>
<dbReference type="GO" id="GO:0045027">
    <property type="term" value="F:DNA end binding"/>
    <property type="evidence" value="ECO:0007669"/>
    <property type="project" value="UniProtKB-UniRule"/>
</dbReference>
<gene>
    <name evidence="9" type="primary">mre11</name>
    <name evidence="11" type="ORF">GC250_07765</name>
</gene>
<feature type="binding site" evidence="9">
    <location>
        <position position="188"/>
    </location>
    <ligand>
        <name>Mn(2+)</name>
        <dbReference type="ChEBI" id="CHEBI:29035"/>
        <label>2</label>
    </ligand>
</feature>
<comment type="subunit">
    <text evidence="9">Homodimer. Forms a heterotetramer composed of two Mre11 subunits and two Rad50 subunits.</text>
</comment>
<keyword evidence="3 9" id="KW-0255">Endonuclease</keyword>
<keyword evidence="1 9" id="KW-0540">Nuclease</keyword>
<feature type="binding site" evidence="9">
    <location>
        <position position="10"/>
    </location>
    <ligand>
        <name>Mn(2+)</name>
        <dbReference type="ChEBI" id="CHEBI:29035"/>
        <label>1</label>
    </ligand>
</feature>
<dbReference type="EC" id="3.1.-.-" evidence="9"/>
<dbReference type="InterPro" id="IPR032885">
    <property type="entry name" value="Mre11_archaea-type"/>
</dbReference>
<dbReference type="NCBIfam" id="NF041031">
    <property type="entry name" value="Mre11_Sulfo"/>
    <property type="match status" value="1"/>
</dbReference>
<dbReference type="SUPFAM" id="SSF56300">
    <property type="entry name" value="Metallo-dependent phosphatases"/>
    <property type="match status" value="1"/>
</dbReference>
<keyword evidence="5 9" id="KW-0378">Hydrolase</keyword>
<comment type="cofactor">
    <cofactor evidence="9">
        <name>Mn(2+)</name>
        <dbReference type="ChEBI" id="CHEBI:29035"/>
    </cofactor>
    <text evidence="9">Binds 2 manganese ions per subunit.</text>
</comment>
<dbReference type="InterPro" id="IPR004843">
    <property type="entry name" value="Calcineurin-like_PHP"/>
</dbReference>
<evidence type="ECO:0000313" key="12">
    <source>
        <dbReference type="Proteomes" id="UP000470772"/>
    </source>
</evidence>
<evidence type="ECO:0000259" key="10">
    <source>
        <dbReference type="Pfam" id="PF00149"/>
    </source>
</evidence>
<comment type="caution">
    <text evidence="11">The sequence shown here is derived from an EMBL/GenBank/DDBJ whole genome shotgun (WGS) entry which is preliminary data.</text>
</comment>
<evidence type="ECO:0000256" key="6">
    <source>
        <dbReference type="ARBA" id="ARBA00022839"/>
    </source>
</evidence>
<protein>
    <recommendedName>
        <fullName evidence="9">DNA double-strand break repair protein Mre11</fullName>
        <ecNumber evidence="9">3.1.-.-</ecNumber>
    </recommendedName>
</protein>
<evidence type="ECO:0000256" key="9">
    <source>
        <dbReference type="HAMAP-Rule" id="MF_02044"/>
    </source>
</evidence>
<sequence>MQLLHISDTHLGKRQYGLEERESDVYETFSNLIDLAIEERVKAVIHTGDLFDQPNPPNNAIYHALTEIKRLTEKGIMFLNIPGDHDTPKRNGEKYPQKILEIAGLKLLNDSSVTLEDRVKVKIIGFKHTPTLIAEGLKDKLRNTKPEAGAKNVIMLHQGIKQILPYAYSWQISQGDLPSGFDYYALGHFHTRMLQKFGNGMLGIAGSPEIIREEEIEGYEKKGKGAFLVDLSKDVNVQPINLDIRHQEVIAIDTDNFQQEINKIIDKMKSLNNKKKPILHLEINGKPSKQMLEYMNRLQSVVLHYRIIKYNVSETEDKLNVKVENTTTVNELIREFLTKRGYSKEDADLLIEVINDVENEEKVNKTIKKIVGLVD</sequence>
<comment type="function">
    <text evidence="9">Part of the Rad50/Mre11 complex, which is involved in the early steps of DNA double-strand break (DSB) repair. The complex may facilitate opening of the processed DNA ends to aid in the recruitment of HerA and NurA. Mre11 binds to DSB ends and has both double-stranded 3'-5' exonuclease activity and single-stranded endonuclease activity.</text>
</comment>
<dbReference type="RefSeq" id="WP_156016908.1">
    <property type="nucleotide sequence ID" value="NZ_WGGD01000005.1"/>
</dbReference>
<reference evidence="11 12" key="1">
    <citation type="submission" date="2019-10" db="EMBL/GenBank/DDBJ databases">
        <title>Sequencing and Assembly of Multiple Reported Metal-Biooxidizing Members of the Extremely Thermoacidophilic Archaeal Family Sulfolobaceae.</title>
        <authorList>
            <person name="Counts J.A."/>
            <person name="Kelly R.M."/>
        </authorList>
    </citation>
    <scope>NUCLEOTIDE SEQUENCE [LARGE SCALE GENOMIC DNA]</scope>
    <source>
        <strain evidence="11 12">DSM 6482</strain>
    </source>
</reference>
<feature type="binding site" evidence="9">
    <location>
        <position position="49"/>
    </location>
    <ligand>
        <name>Mn(2+)</name>
        <dbReference type="ChEBI" id="CHEBI:29035"/>
        <label>1</label>
    </ligand>
</feature>
<dbReference type="PANTHER" id="PTHR30337:SF0">
    <property type="entry name" value="NUCLEASE SBCCD SUBUNIT D"/>
    <property type="match status" value="1"/>
</dbReference>
<dbReference type="EMBL" id="WGGD01000005">
    <property type="protein sequence ID" value="MUN29330.1"/>
    <property type="molecule type" value="Genomic_DNA"/>
</dbReference>
<proteinExistence type="inferred from homology"/>
<feature type="binding site" evidence="9">
    <location>
        <position position="8"/>
    </location>
    <ligand>
        <name>Mn(2+)</name>
        <dbReference type="ChEBI" id="CHEBI:29035"/>
        <label>1</label>
    </ligand>
</feature>